<keyword evidence="4" id="KW-1185">Reference proteome</keyword>
<dbReference type="CDD" id="cd06257">
    <property type="entry name" value="DnaJ"/>
    <property type="match status" value="1"/>
</dbReference>
<feature type="compositionally biased region" description="Basic and acidic residues" evidence="1">
    <location>
        <begin position="69"/>
        <end position="93"/>
    </location>
</feature>
<organism evidence="3 4">
    <name type="scientific">Symbiodinium natans</name>
    <dbReference type="NCBI Taxonomy" id="878477"/>
    <lineage>
        <taxon>Eukaryota</taxon>
        <taxon>Sar</taxon>
        <taxon>Alveolata</taxon>
        <taxon>Dinophyceae</taxon>
        <taxon>Suessiales</taxon>
        <taxon>Symbiodiniaceae</taxon>
        <taxon>Symbiodinium</taxon>
    </lineage>
</organism>
<dbReference type="PRINTS" id="PR00625">
    <property type="entry name" value="JDOMAIN"/>
</dbReference>
<protein>
    <submittedName>
        <fullName evidence="3">DnaJ protein</fullName>
    </submittedName>
</protein>
<dbReference type="SMART" id="SM00271">
    <property type="entry name" value="DnaJ"/>
    <property type="match status" value="1"/>
</dbReference>
<reference evidence="3" key="1">
    <citation type="submission" date="2021-02" db="EMBL/GenBank/DDBJ databases">
        <authorList>
            <person name="Dougan E. K."/>
            <person name="Rhodes N."/>
            <person name="Thang M."/>
            <person name="Chan C."/>
        </authorList>
    </citation>
    <scope>NUCLEOTIDE SEQUENCE</scope>
</reference>
<dbReference type="Proteomes" id="UP000604046">
    <property type="component" value="Unassembled WGS sequence"/>
</dbReference>
<dbReference type="EMBL" id="CAJNDS010000913">
    <property type="protein sequence ID" value="CAE7240534.1"/>
    <property type="molecule type" value="Genomic_DNA"/>
</dbReference>
<dbReference type="AlphaFoldDB" id="A0A812LEU5"/>
<gene>
    <name evidence="3" type="primary">dnaJ</name>
    <name evidence="3" type="ORF">SNAT2548_LOCUS10784</name>
</gene>
<dbReference type="InterPro" id="IPR036869">
    <property type="entry name" value="J_dom_sf"/>
</dbReference>
<feature type="compositionally biased region" description="Basic and acidic residues" evidence="1">
    <location>
        <begin position="182"/>
        <end position="196"/>
    </location>
</feature>
<sequence>MASEIVRILKFQTVDHFAVLGIDKSASEVDAKQAYRRLARLIHPDKCQLEGAEEAFKRILDAYTVLSDPDDRRKPPGKPVSKEERKQFNKERAAGVAAFVSEMRRVRNQGNMPGSKKLKMKEMQAKNQKARKDFLEKKQTQAEEAKEEAKQAKKERRKASKNQTKGSAGTRTEEERREEEEPLAKVRAAEEDHGAQEGDASSTCGKDLPEDDAGSLWKWLLGLACCAQRPAFIR</sequence>
<evidence type="ECO:0000313" key="4">
    <source>
        <dbReference type="Proteomes" id="UP000604046"/>
    </source>
</evidence>
<evidence type="ECO:0000259" key="2">
    <source>
        <dbReference type="PROSITE" id="PS50076"/>
    </source>
</evidence>
<feature type="compositionally biased region" description="Basic and acidic residues" evidence="1">
    <location>
        <begin position="120"/>
        <end position="152"/>
    </location>
</feature>
<dbReference type="Pfam" id="PF00226">
    <property type="entry name" value="DnaJ"/>
    <property type="match status" value="1"/>
</dbReference>
<dbReference type="InterPro" id="IPR051100">
    <property type="entry name" value="DnaJ_subfamily_B/C"/>
</dbReference>
<dbReference type="OrthoDB" id="10250354at2759"/>
<dbReference type="Gene3D" id="1.10.287.110">
    <property type="entry name" value="DnaJ domain"/>
    <property type="match status" value="1"/>
</dbReference>
<accession>A0A812LEU5</accession>
<dbReference type="GO" id="GO:0005789">
    <property type="term" value="C:endoplasmic reticulum membrane"/>
    <property type="evidence" value="ECO:0007669"/>
    <property type="project" value="TreeGrafter"/>
</dbReference>
<dbReference type="SUPFAM" id="SSF46565">
    <property type="entry name" value="Chaperone J-domain"/>
    <property type="match status" value="1"/>
</dbReference>
<feature type="domain" description="J" evidence="2">
    <location>
        <begin position="15"/>
        <end position="92"/>
    </location>
</feature>
<evidence type="ECO:0000313" key="3">
    <source>
        <dbReference type="EMBL" id="CAE7240534.1"/>
    </source>
</evidence>
<dbReference type="PROSITE" id="PS50076">
    <property type="entry name" value="DNAJ_2"/>
    <property type="match status" value="1"/>
</dbReference>
<dbReference type="PANTHER" id="PTHR43908:SF3">
    <property type="entry name" value="AT29763P-RELATED"/>
    <property type="match status" value="1"/>
</dbReference>
<dbReference type="PANTHER" id="PTHR43908">
    <property type="entry name" value="AT29763P-RELATED"/>
    <property type="match status" value="1"/>
</dbReference>
<name>A0A812LEU5_9DINO</name>
<feature type="region of interest" description="Disordered" evidence="1">
    <location>
        <begin position="67"/>
        <end position="209"/>
    </location>
</feature>
<comment type="caution">
    <text evidence="3">The sequence shown here is derived from an EMBL/GenBank/DDBJ whole genome shotgun (WGS) entry which is preliminary data.</text>
</comment>
<evidence type="ECO:0000256" key="1">
    <source>
        <dbReference type="SAM" id="MobiDB-lite"/>
    </source>
</evidence>
<dbReference type="GO" id="GO:0030544">
    <property type="term" value="F:Hsp70 protein binding"/>
    <property type="evidence" value="ECO:0007669"/>
    <property type="project" value="TreeGrafter"/>
</dbReference>
<dbReference type="InterPro" id="IPR001623">
    <property type="entry name" value="DnaJ_domain"/>
</dbReference>
<dbReference type="GO" id="GO:0071218">
    <property type="term" value="P:cellular response to misfolded protein"/>
    <property type="evidence" value="ECO:0007669"/>
    <property type="project" value="TreeGrafter"/>
</dbReference>
<proteinExistence type="predicted"/>